<dbReference type="Gene3D" id="1.10.10.10">
    <property type="entry name" value="Winged helix-like DNA-binding domain superfamily/Winged helix DNA-binding domain"/>
    <property type="match status" value="1"/>
</dbReference>
<organism evidence="5 6">
    <name type="scientific">Roseibium aggregatum</name>
    <dbReference type="NCBI Taxonomy" id="187304"/>
    <lineage>
        <taxon>Bacteria</taxon>
        <taxon>Pseudomonadati</taxon>
        <taxon>Pseudomonadota</taxon>
        <taxon>Alphaproteobacteria</taxon>
        <taxon>Hyphomicrobiales</taxon>
        <taxon>Stappiaceae</taxon>
        <taxon>Roseibium</taxon>
    </lineage>
</organism>
<reference evidence="6" key="1">
    <citation type="submission" date="2015-07" db="EMBL/GenBank/DDBJ databases">
        <authorList>
            <person name="Rodrigo-Torres Lidia"/>
            <person name="Arahal R.David."/>
        </authorList>
    </citation>
    <scope>NUCLEOTIDE SEQUENCE [LARGE SCALE GENOMIC DNA]</scope>
    <source>
        <strain evidence="6">CECT 4801</strain>
    </source>
</reference>
<gene>
    <name evidence="5" type="primary">lutR_3</name>
    <name evidence="5" type="ORF">LAL4801_03687</name>
</gene>
<dbReference type="InterPro" id="IPR011711">
    <property type="entry name" value="GntR_C"/>
</dbReference>
<dbReference type="InterPro" id="IPR000524">
    <property type="entry name" value="Tscrpt_reg_HTH_GntR"/>
</dbReference>
<evidence type="ECO:0000313" key="6">
    <source>
        <dbReference type="Proteomes" id="UP000048926"/>
    </source>
</evidence>
<dbReference type="KEGG" id="lagg:B0E33_04910"/>
<dbReference type="PANTHER" id="PTHR43537:SF5">
    <property type="entry name" value="UXU OPERON TRANSCRIPTIONAL REGULATOR"/>
    <property type="match status" value="1"/>
</dbReference>
<dbReference type="OrthoDB" id="9028214at2"/>
<keyword evidence="6" id="KW-1185">Reference proteome</keyword>
<evidence type="ECO:0000313" key="5">
    <source>
        <dbReference type="EMBL" id="CTQ45239.1"/>
    </source>
</evidence>
<dbReference type="RefSeq" id="WP_055658202.1">
    <property type="nucleotide sequence ID" value="NZ_CXST01000002.1"/>
</dbReference>
<evidence type="ECO:0000256" key="1">
    <source>
        <dbReference type="ARBA" id="ARBA00023015"/>
    </source>
</evidence>
<dbReference type="AlphaFoldDB" id="A0A0M6Y760"/>
<keyword evidence="3" id="KW-0804">Transcription</keyword>
<dbReference type="SMART" id="SM00345">
    <property type="entry name" value="HTH_GNTR"/>
    <property type="match status" value="1"/>
</dbReference>
<dbReference type="SMART" id="SM00895">
    <property type="entry name" value="FCD"/>
    <property type="match status" value="1"/>
</dbReference>
<protein>
    <submittedName>
        <fullName evidence="5">L-lactate utilization operon repressor</fullName>
    </submittedName>
</protein>
<dbReference type="Gene3D" id="1.20.120.530">
    <property type="entry name" value="GntR ligand-binding domain-like"/>
    <property type="match status" value="1"/>
</dbReference>
<keyword evidence="2" id="KW-0238">DNA-binding</keyword>
<dbReference type="PRINTS" id="PR00035">
    <property type="entry name" value="HTHGNTR"/>
</dbReference>
<dbReference type="PANTHER" id="PTHR43537">
    <property type="entry name" value="TRANSCRIPTIONAL REGULATOR, GNTR FAMILY"/>
    <property type="match status" value="1"/>
</dbReference>
<dbReference type="InterPro" id="IPR036390">
    <property type="entry name" value="WH_DNA-bd_sf"/>
</dbReference>
<dbReference type="EMBL" id="CXST01000002">
    <property type="protein sequence ID" value="CTQ45239.1"/>
    <property type="molecule type" value="Genomic_DNA"/>
</dbReference>
<dbReference type="SUPFAM" id="SSF48008">
    <property type="entry name" value="GntR ligand-binding domain-like"/>
    <property type="match status" value="1"/>
</dbReference>
<dbReference type="STRING" id="187304.B0E33_04910"/>
<dbReference type="InterPro" id="IPR036388">
    <property type="entry name" value="WH-like_DNA-bd_sf"/>
</dbReference>
<feature type="domain" description="HTH gntR-type" evidence="4">
    <location>
        <begin position="11"/>
        <end position="79"/>
    </location>
</feature>
<dbReference type="InterPro" id="IPR008920">
    <property type="entry name" value="TF_FadR/GntR_C"/>
</dbReference>
<dbReference type="Proteomes" id="UP000048926">
    <property type="component" value="Unassembled WGS sequence"/>
</dbReference>
<dbReference type="Pfam" id="PF00392">
    <property type="entry name" value="GntR"/>
    <property type="match status" value="1"/>
</dbReference>
<dbReference type="GO" id="GO:0003700">
    <property type="term" value="F:DNA-binding transcription factor activity"/>
    <property type="evidence" value="ECO:0007669"/>
    <property type="project" value="InterPro"/>
</dbReference>
<dbReference type="GO" id="GO:0003677">
    <property type="term" value="F:DNA binding"/>
    <property type="evidence" value="ECO:0007669"/>
    <property type="project" value="UniProtKB-KW"/>
</dbReference>
<dbReference type="SUPFAM" id="SSF46785">
    <property type="entry name" value="Winged helix' DNA-binding domain"/>
    <property type="match status" value="1"/>
</dbReference>
<sequence>MAEFREVRRSSLLPDRIAADIMAKIQDGELNPGDTLPTEHALAGTFGVSRNVVREAIARLRSDGVIESRQGRGAIVKPVSERETFRVDIRSLDKSGNLADLFELRGLLEIEAAGLAAMRRTGADLREMRAAVAILEGHKQFDEQRLEADAVFHRAIGKAAGNSYLFAIICYISSRLKETTRVTSDIYAKDDLVEITLGEHCRVLEAIEAGDRTGAREAMAAHVQGAASRLNVQVKLGARV</sequence>
<dbReference type="PROSITE" id="PS50949">
    <property type="entry name" value="HTH_GNTR"/>
    <property type="match status" value="1"/>
</dbReference>
<dbReference type="CDD" id="cd07377">
    <property type="entry name" value="WHTH_GntR"/>
    <property type="match status" value="1"/>
</dbReference>
<name>A0A0M6Y760_9HYPH</name>
<evidence type="ECO:0000259" key="4">
    <source>
        <dbReference type="PROSITE" id="PS50949"/>
    </source>
</evidence>
<keyword evidence="1" id="KW-0805">Transcription regulation</keyword>
<proteinExistence type="predicted"/>
<evidence type="ECO:0000256" key="2">
    <source>
        <dbReference type="ARBA" id="ARBA00023125"/>
    </source>
</evidence>
<dbReference type="Pfam" id="PF07729">
    <property type="entry name" value="FCD"/>
    <property type="match status" value="1"/>
</dbReference>
<evidence type="ECO:0000256" key="3">
    <source>
        <dbReference type="ARBA" id="ARBA00023163"/>
    </source>
</evidence>
<accession>A0A0M6Y760</accession>